<keyword evidence="14" id="KW-0862">Zinc</keyword>
<dbReference type="Pfam" id="PF17921">
    <property type="entry name" value="Integrase_H2C2"/>
    <property type="match status" value="1"/>
</dbReference>
<feature type="region of interest" description="Disordered" evidence="15">
    <location>
        <begin position="19"/>
        <end position="47"/>
    </location>
</feature>
<dbReference type="InterPro" id="IPR054465">
    <property type="entry name" value="Integrase_p58-like_C"/>
</dbReference>
<feature type="domain" description="Integrase catalytic" evidence="19">
    <location>
        <begin position="366"/>
        <end position="524"/>
    </location>
</feature>
<evidence type="ECO:0000256" key="4">
    <source>
        <dbReference type="ARBA" id="ARBA00022679"/>
    </source>
</evidence>
<feature type="domain" description="Peptidase A2" evidence="17">
    <location>
        <begin position="83"/>
        <end position="157"/>
    </location>
</feature>
<dbReference type="InterPro" id="IPR001878">
    <property type="entry name" value="Znf_CCHC"/>
</dbReference>
<keyword evidence="5" id="KW-0548">Nucleotidyltransferase</keyword>
<evidence type="ECO:0000259" key="19">
    <source>
        <dbReference type="PROSITE" id="PS50994"/>
    </source>
</evidence>
<dbReference type="FunFam" id="3.10.10.10:FF:000007">
    <property type="entry name" value="Retrovirus-related Pol polyprotein from transposon 17.6-like Protein"/>
    <property type="match status" value="1"/>
</dbReference>
<dbReference type="EC" id="3.1.26.4" evidence="2"/>
<dbReference type="SUPFAM" id="SSF56672">
    <property type="entry name" value="DNA/RNA polymerases"/>
    <property type="match status" value="1"/>
</dbReference>
<dbReference type="InterPro" id="IPR041577">
    <property type="entry name" value="RT_RNaseH_2"/>
</dbReference>
<evidence type="ECO:0000313" key="20">
    <source>
        <dbReference type="Ensembl" id="ENSLLEP00000002707.1"/>
    </source>
</evidence>
<evidence type="ECO:0000256" key="1">
    <source>
        <dbReference type="ARBA" id="ARBA00010879"/>
    </source>
</evidence>
<evidence type="ECO:0000313" key="21">
    <source>
        <dbReference type="Proteomes" id="UP000694569"/>
    </source>
</evidence>
<dbReference type="InterPro" id="IPR001584">
    <property type="entry name" value="Integrase_cat-core"/>
</dbReference>
<dbReference type="InterPro" id="IPR043502">
    <property type="entry name" value="DNA/RNA_pol_sf"/>
</dbReference>
<evidence type="ECO:0000256" key="13">
    <source>
        <dbReference type="ARBA" id="ARBA00039658"/>
    </source>
</evidence>
<dbReference type="GO" id="GO:0006508">
    <property type="term" value="P:proteolysis"/>
    <property type="evidence" value="ECO:0007669"/>
    <property type="project" value="UniProtKB-KW"/>
</dbReference>
<dbReference type="GO" id="GO:0003677">
    <property type="term" value="F:DNA binding"/>
    <property type="evidence" value="ECO:0007669"/>
    <property type="project" value="UniProtKB-KW"/>
</dbReference>
<reference evidence="20" key="1">
    <citation type="submission" date="2025-08" db="UniProtKB">
        <authorList>
            <consortium name="Ensembl"/>
        </authorList>
    </citation>
    <scope>IDENTIFICATION</scope>
</reference>
<dbReference type="PANTHER" id="PTHR37984">
    <property type="entry name" value="PROTEIN CBG26694"/>
    <property type="match status" value="1"/>
</dbReference>
<dbReference type="Gene3D" id="3.10.20.370">
    <property type="match status" value="1"/>
</dbReference>
<dbReference type="FunFam" id="3.10.20.370:FF:000001">
    <property type="entry name" value="Retrovirus-related Pol polyprotein from transposon 17.6-like protein"/>
    <property type="match status" value="1"/>
</dbReference>
<dbReference type="InterPro" id="IPR043128">
    <property type="entry name" value="Rev_trsase/Diguanyl_cyclase"/>
</dbReference>
<dbReference type="GeneTree" id="ENSGT01050000244855"/>
<dbReference type="PROSITE" id="PS50994">
    <property type="entry name" value="INTEGRASE"/>
    <property type="match status" value="1"/>
</dbReference>
<sequence length="1200" mass="134055">MANIRCYGCNQDGHYKQNCPNRPDLARSSPRPPQSTHCYDADPPWPEAPEEWERLHEADPVQAAAADNRHHHRQAVWVNGKAAEGLRDSGATITLVRPHLVQQNDRLRNTVAVRVAGGKVLRLETARVHLDWGSGEKVVRVGLLNQLPAEVLLGNDLGRLVSAYSTEAAAPVTTRSQSTRYSNGTPRGTQVRRFPTPRPIPTPRPTPTSRPIPTPLPTPTCPRLPDVPCPWSSPETLRYQTRTDPTLQGYRDRAGQGLDGDRSDRIEWENGLLYRYTEREGSGKNQAPQKQMVVPQGPRQELLRLAHDIPLAGHLGQKKTRHRLARAFFWPRLSEDTREFCRTCPVCQKAGKAGDHPKVPLRPMPIIQEPFSRVAVDLIGPLPRPSATGKKYILTIVDYATRYPEAVALANIQADTVADALLRVFTRVGFPREILSDQGTQFTAELTQQLWRLCGVKALHSAPYHPQTNGLCERFNGTLKQLLRAFVHERKDWEQYLPHLLFAYREVPQESTGYSPFELLYGRQVRGPLDLVRSQWEGEQGNDGVPVVSYVLKLRERLAELAGLVRENVEAAQTQQKTWYDRAACSRSFCVGQRVLVLKPQRQNKLQAAWQGPYTVVTRLGDTTYVVASCANTRIQRTYHVNMLKAFHERPETVEAICAPAGEETEPFPLVELPGVTKQPSGVDQVQLGEALGSEKQAQVRQLLRGYSEVFSALPGYTDQAIHPVDTPGQRPLRQPAYRLPEAVRETMRTEIREMLELGVIEPSASPWASPVVLVPKKDGTTRFCVDYRRVNDCTTTDAYPMPRVDELLDQIAGGHFLTTVDLCKGYWQIPLAEEATPKSAFITPFGLYQFRVMPFGMKNAPATFQRLIDRLLDGLQSFACAYLDDIAIFSQSWEEHLVHVGTVLGRIRDANLTLKPEKCKVGMAEVQYLGHRVGCGVQRPEPAKIEAILDWPTPVTKTQVLAFLGTAGYYRKFVPRYSDLAKPLTDLTKKSLPRQVLWSPDCERAFQQLKTALTQAPLLAAPDYNRRFIIHTDASMFGLGAVLSQVGDDGGDHPVAFISRKLLPREVGYAAVEKECLALVWALRKFQPYVYGRSFTVLTDHNPLVWLNRVAGENGRLLRWSLALQPYNFTIQYRPGAQNGNADGLSRRSDLNLVEGGVPTTPARPVGVLPGASDFGAGEECDGLAQHPQPETGDQDTDS</sequence>
<dbReference type="AlphaFoldDB" id="A0A8C5P723"/>
<keyword evidence="21" id="KW-1185">Reference proteome</keyword>
<dbReference type="GO" id="GO:0008270">
    <property type="term" value="F:zinc ion binding"/>
    <property type="evidence" value="ECO:0007669"/>
    <property type="project" value="UniProtKB-KW"/>
</dbReference>
<dbReference type="SUPFAM" id="SSF50630">
    <property type="entry name" value="Acid proteases"/>
    <property type="match status" value="1"/>
</dbReference>
<dbReference type="FunFam" id="3.30.420.10:FF:000032">
    <property type="entry name" value="Retrovirus-related Pol polyprotein from transposon 297-like Protein"/>
    <property type="match status" value="1"/>
</dbReference>
<dbReference type="Gene3D" id="3.30.70.270">
    <property type="match status" value="2"/>
</dbReference>
<proteinExistence type="inferred from homology"/>
<dbReference type="PROSITE" id="PS50175">
    <property type="entry name" value="ASP_PROT_RETROV"/>
    <property type="match status" value="1"/>
</dbReference>
<keyword evidence="14" id="KW-0479">Metal-binding</keyword>
<dbReference type="GO" id="GO:0004523">
    <property type="term" value="F:RNA-DNA hybrid ribonuclease activity"/>
    <property type="evidence" value="ECO:0007669"/>
    <property type="project" value="UniProtKB-EC"/>
</dbReference>
<dbReference type="GO" id="GO:0004190">
    <property type="term" value="F:aspartic-type endopeptidase activity"/>
    <property type="evidence" value="ECO:0007669"/>
    <property type="project" value="UniProtKB-KW"/>
</dbReference>
<dbReference type="SUPFAM" id="SSF53098">
    <property type="entry name" value="Ribonuclease H-like"/>
    <property type="match status" value="1"/>
</dbReference>
<dbReference type="Gene3D" id="3.30.420.10">
    <property type="entry name" value="Ribonuclease H-like superfamily/Ribonuclease H"/>
    <property type="match status" value="1"/>
</dbReference>
<evidence type="ECO:0000256" key="14">
    <source>
        <dbReference type="PROSITE-ProRule" id="PRU00047"/>
    </source>
</evidence>
<dbReference type="CDD" id="cd00303">
    <property type="entry name" value="retropepsin_like"/>
    <property type="match status" value="1"/>
</dbReference>
<dbReference type="InterPro" id="IPR036397">
    <property type="entry name" value="RNaseH_sf"/>
</dbReference>
<evidence type="ECO:0000256" key="8">
    <source>
        <dbReference type="ARBA" id="ARBA00022759"/>
    </source>
</evidence>
<feature type="region of interest" description="Disordered" evidence="15">
    <location>
        <begin position="1156"/>
        <end position="1200"/>
    </location>
</feature>
<dbReference type="PROSITE" id="PS50158">
    <property type="entry name" value="ZF_CCHC"/>
    <property type="match status" value="1"/>
</dbReference>
<evidence type="ECO:0000259" key="18">
    <source>
        <dbReference type="PROSITE" id="PS50878"/>
    </source>
</evidence>
<dbReference type="InterPro" id="IPR000477">
    <property type="entry name" value="RT_dom"/>
</dbReference>
<keyword evidence="11" id="KW-0238">DNA-binding</keyword>
<evidence type="ECO:0000256" key="7">
    <source>
        <dbReference type="ARBA" id="ARBA00022750"/>
    </source>
</evidence>
<dbReference type="InterPro" id="IPR036875">
    <property type="entry name" value="Znf_CCHC_sf"/>
</dbReference>
<dbReference type="FunFam" id="3.30.70.270:FF:000020">
    <property type="entry name" value="Transposon Tf2-6 polyprotein-like Protein"/>
    <property type="match status" value="1"/>
</dbReference>
<dbReference type="FunFam" id="1.10.340.70:FF:000001">
    <property type="entry name" value="Retrovirus-related Pol polyprotein from transposon gypsy-like Protein"/>
    <property type="match status" value="1"/>
</dbReference>
<keyword evidence="6" id="KW-0540">Nuclease</keyword>
<keyword evidence="14" id="KW-0863">Zinc-finger</keyword>
<evidence type="ECO:0000256" key="11">
    <source>
        <dbReference type="ARBA" id="ARBA00023125"/>
    </source>
</evidence>
<keyword evidence="12" id="KW-0511">Multifunctional enzyme</keyword>
<keyword evidence="7" id="KW-0064">Aspartyl protease</keyword>
<dbReference type="CDD" id="cd01647">
    <property type="entry name" value="RT_LTR"/>
    <property type="match status" value="1"/>
</dbReference>
<dbReference type="InterPro" id="IPR001995">
    <property type="entry name" value="Peptidase_A2_cat"/>
</dbReference>
<dbReference type="Proteomes" id="UP000694569">
    <property type="component" value="Unplaced"/>
</dbReference>
<dbReference type="GO" id="GO:0003964">
    <property type="term" value="F:RNA-directed DNA polymerase activity"/>
    <property type="evidence" value="ECO:0007669"/>
    <property type="project" value="UniProtKB-KW"/>
</dbReference>
<dbReference type="InterPro" id="IPR021109">
    <property type="entry name" value="Peptidase_aspartic_dom_sf"/>
</dbReference>
<dbReference type="Gene3D" id="1.10.340.70">
    <property type="match status" value="1"/>
</dbReference>
<keyword evidence="4" id="KW-0808">Transferase</keyword>
<evidence type="ECO:0000256" key="2">
    <source>
        <dbReference type="ARBA" id="ARBA00012180"/>
    </source>
</evidence>
<organism evidence="20 21">
    <name type="scientific">Leptobrachium leishanense</name>
    <name type="common">Leishan spiny toad</name>
    <dbReference type="NCBI Taxonomy" id="445787"/>
    <lineage>
        <taxon>Eukaryota</taxon>
        <taxon>Metazoa</taxon>
        <taxon>Chordata</taxon>
        <taxon>Craniata</taxon>
        <taxon>Vertebrata</taxon>
        <taxon>Euteleostomi</taxon>
        <taxon>Amphibia</taxon>
        <taxon>Batrachia</taxon>
        <taxon>Anura</taxon>
        <taxon>Pelobatoidea</taxon>
        <taxon>Megophryidae</taxon>
        <taxon>Leptobrachium</taxon>
    </lineage>
</organism>
<evidence type="ECO:0000256" key="5">
    <source>
        <dbReference type="ARBA" id="ARBA00022695"/>
    </source>
</evidence>
<evidence type="ECO:0000256" key="9">
    <source>
        <dbReference type="ARBA" id="ARBA00022801"/>
    </source>
</evidence>
<dbReference type="Ensembl" id="ENSLLET00000002825.1">
    <property type="protein sequence ID" value="ENSLLEP00000002707.1"/>
    <property type="gene ID" value="ENSLLEG00000001777.1"/>
</dbReference>
<reference evidence="20" key="2">
    <citation type="submission" date="2025-09" db="UniProtKB">
        <authorList>
            <consortium name="Ensembl"/>
        </authorList>
    </citation>
    <scope>IDENTIFICATION</scope>
</reference>
<dbReference type="Pfam" id="PF17919">
    <property type="entry name" value="RT_RNaseH_2"/>
    <property type="match status" value="1"/>
</dbReference>
<evidence type="ECO:0000259" key="16">
    <source>
        <dbReference type="PROSITE" id="PS50158"/>
    </source>
</evidence>
<protein>
    <recommendedName>
        <fullName evidence="13">Gypsy retrotransposon integrase-like protein 1</fullName>
        <ecNumber evidence="2">3.1.26.4</ecNumber>
    </recommendedName>
</protein>
<dbReference type="GO" id="GO:0015074">
    <property type="term" value="P:DNA integration"/>
    <property type="evidence" value="ECO:0007669"/>
    <property type="project" value="InterPro"/>
</dbReference>
<accession>A0A8C5P723</accession>
<dbReference type="InterPro" id="IPR041588">
    <property type="entry name" value="Integrase_H2C2"/>
</dbReference>
<dbReference type="Pfam" id="PF00665">
    <property type="entry name" value="rve"/>
    <property type="match status" value="1"/>
</dbReference>
<feature type="compositionally biased region" description="Pro residues" evidence="15">
    <location>
        <begin position="196"/>
        <end position="228"/>
    </location>
</feature>
<evidence type="ECO:0000259" key="17">
    <source>
        <dbReference type="PROSITE" id="PS50175"/>
    </source>
</evidence>
<feature type="compositionally biased region" description="Polar residues" evidence="15">
    <location>
        <begin position="173"/>
        <end position="188"/>
    </location>
</feature>
<name>A0A8C5P723_9ANUR</name>
<evidence type="ECO:0000256" key="3">
    <source>
        <dbReference type="ARBA" id="ARBA00022670"/>
    </source>
</evidence>
<dbReference type="InterPro" id="IPR050951">
    <property type="entry name" value="Retrovirus_Pol_polyprotein"/>
</dbReference>
<evidence type="ECO:0000256" key="12">
    <source>
        <dbReference type="ARBA" id="ARBA00023268"/>
    </source>
</evidence>
<dbReference type="OrthoDB" id="9906959at2759"/>
<evidence type="ECO:0000256" key="15">
    <source>
        <dbReference type="SAM" id="MobiDB-lite"/>
    </source>
</evidence>
<dbReference type="Pfam" id="PF22938">
    <property type="entry name" value="Integrase_p58_C"/>
    <property type="match status" value="1"/>
</dbReference>
<dbReference type="InterPro" id="IPR012337">
    <property type="entry name" value="RNaseH-like_sf"/>
</dbReference>
<comment type="similarity">
    <text evidence="1">Belongs to the beta type-B retroviral polymerase family. HERV class-II K(HML-2) pol subfamily.</text>
</comment>
<dbReference type="PANTHER" id="PTHR37984:SF5">
    <property type="entry name" value="PROTEIN NYNRIN-LIKE"/>
    <property type="match status" value="1"/>
</dbReference>
<keyword evidence="8" id="KW-0255">Endonuclease</keyword>
<feature type="domain" description="Reverse transcriptase" evidence="18">
    <location>
        <begin position="756"/>
        <end position="934"/>
    </location>
</feature>
<dbReference type="Gene3D" id="3.10.10.10">
    <property type="entry name" value="HIV Type 1 Reverse Transcriptase, subunit A, domain 1"/>
    <property type="match status" value="1"/>
</dbReference>
<dbReference type="PROSITE" id="PS50878">
    <property type="entry name" value="RT_POL"/>
    <property type="match status" value="1"/>
</dbReference>
<feature type="region of interest" description="Disordered" evidence="15">
    <location>
        <begin position="171"/>
        <end position="237"/>
    </location>
</feature>
<dbReference type="CDD" id="cd09274">
    <property type="entry name" value="RNase_HI_RT_Ty3"/>
    <property type="match status" value="1"/>
</dbReference>
<dbReference type="Gene3D" id="2.40.70.10">
    <property type="entry name" value="Acid Proteases"/>
    <property type="match status" value="1"/>
</dbReference>
<keyword evidence="10" id="KW-0695">RNA-directed DNA polymerase</keyword>
<evidence type="ECO:0000256" key="6">
    <source>
        <dbReference type="ARBA" id="ARBA00022722"/>
    </source>
</evidence>
<evidence type="ECO:0000256" key="10">
    <source>
        <dbReference type="ARBA" id="ARBA00022918"/>
    </source>
</evidence>
<dbReference type="SUPFAM" id="SSF57756">
    <property type="entry name" value="Retrovirus zinc finger-like domains"/>
    <property type="match status" value="1"/>
</dbReference>
<dbReference type="Pfam" id="PF00078">
    <property type="entry name" value="RVT_1"/>
    <property type="match status" value="1"/>
</dbReference>
<feature type="domain" description="CCHC-type" evidence="16">
    <location>
        <begin position="5"/>
        <end position="21"/>
    </location>
</feature>
<keyword evidence="9" id="KW-0378">Hydrolase</keyword>
<keyword evidence="3" id="KW-0645">Protease</keyword>